<name>A0A4S2GXF3_9PROT</name>
<comment type="pathway">
    <text evidence="1">Cofactor biosynthesis; riboflavin biosynthesis.</text>
</comment>
<dbReference type="PANTHER" id="PTHR38011">
    <property type="entry name" value="DIHYDROFOLATE REDUCTASE FAMILY PROTEIN (AFU_ORTHOLOGUE AFUA_8G06820)"/>
    <property type="match status" value="1"/>
</dbReference>
<keyword evidence="2" id="KW-0521">NADP</keyword>
<dbReference type="UniPathway" id="UPA00275"/>
<proteinExistence type="predicted"/>
<protein>
    <submittedName>
        <fullName evidence="5">RibD family protein</fullName>
    </submittedName>
</protein>
<dbReference type="GO" id="GO:0050661">
    <property type="term" value="F:NADP binding"/>
    <property type="evidence" value="ECO:0007669"/>
    <property type="project" value="InterPro"/>
</dbReference>
<dbReference type="GO" id="GO:0009231">
    <property type="term" value="P:riboflavin biosynthetic process"/>
    <property type="evidence" value="ECO:0007669"/>
    <property type="project" value="UniProtKB-UniPathway"/>
</dbReference>
<dbReference type="AlphaFoldDB" id="A0A4S2GXF3"/>
<evidence type="ECO:0000256" key="1">
    <source>
        <dbReference type="ARBA" id="ARBA00005104"/>
    </source>
</evidence>
<evidence type="ECO:0000256" key="2">
    <source>
        <dbReference type="ARBA" id="ARBA00022857"/>
    </source>
</evidence>
<organism evidence="5 6">
    <name type="scientific">Marinicauda algicola</name>
    <dbReference type="NCBI Taxonomy" id="2029849"/>
    <lineage>
        <taxon>Bacteria</taxon>
        <taxon>Pseudomonadati</taxon>
        <taxon>Pseudomonadota</taxon>
        <taxon>Alphaproteobacteria</taxon>
        <taxon>Maricaulales</taxon>
        <taxon>Maricaulaceae</taxon>
        <taxon>Marinicauda</taxon>
    </lineage>
</organism>
<dbReference type="InterPro" id="IPR050765">
    <property type="entry name" value="Riboflavin_Biosynth_HTPR"/>
</dbReference>
<dbReference type="SUPFAM" id="SSF53597">
    <property type="entry name" value="Dihydrofolate reductase-like"/>
    <property type="match status" value="1"/>
</dbReference>
<dbReference type="PANTHER" id="PTHR38011:SF7">
    <property type="entry name" value="2,5-DIAMINO-6-RIBOSYLAMINO-4(3H)-PYRIMIDINONE 5'-PHOSPHATE REDUCTASE"/>
    <property type="match status" value="1"/>
</dbReference>
<gene>
    <name evidence="5" type="ORF">E5163_13160</name>
</gene>
<dbReference type="InterPro" id="IPR011549">
    <property type="entry name" value="RibD_C"/>
</dbReference>
<dbReference type="GO" id="GO:0008703">
    <property type="term" value="F:5-amino-6-(5-phosphoribosylamino)uracil reductase activity"/>
    <property type="evidence" value="ECO:0007669"/>
    <property type="project" value="InterPro"/>
</dbReference>
<reference evidence="5 6" key="1">
    <citation type="journal article" date="2017" name="Int. J. Syst. Evol. Microbiol.">
        <title>Marinicauda algicola sp. nov., isolated from a marine red alga Rhodosorus marinus.</title>
        <authorList>
            <person name="Jeong S.E."/>
            <person name="Jeon S.H."/>
            <person name="Chun B.H."/>
            <person name="Kim D.W."/>
            <person name="Jeon C.O."/>
        </authorList>
    </citation>
    <scope>NUCLEOTIDE SEQUENCE [LARGE SCALE GENOMIC DNA]</scope>
    <source>
        <strain evidence="5 6">JCM 31718</strain>
    </source>
</reference>
<accession>A0A4S2GXF3</accession>
<dbReference type="NCBIfam" id="TIGR00227">
    <property type="entry name" value="ribD_Cterm"/>
    <property type="match status" value="1"/>
</dbReference>
<dbReference type="EMBL" id="SRXW01000004">
    <property type="protein sequence ID" value="TGY87860.1"/>
    <property type="molecule type" value="Genomic_DNA"/>
</dbReference>
<evidence type="ECO:0000313" key="5">
    <source>
        <dbReference type="EMBL" id="TGY87860.1"/>
    </source>
</evidence>
<dbReference type="Gene3D" id="3.40.430.10">
    <property type="entry name" value="Dihydrofolate Reductase, subunit A"/>
    <property type="match status" value="1"/>
</dbReference>
<dbReference type="InterPro" id="IPR002734">
    <property type="entry name" value="RibDG_C"/>
</dbReference>
<evidence type="ECO:0000256" key="3">
    <source>
        <dbReference type="ARBA" id="ARBA00023002"/>
    </source>
</evidence>
<dbReference type="Proteomes" id="UP000308054">
    <property type="component" value="Unassembled WGS sequence"/>
</dbReference>
<evidence type="ECO:0000259" key="4">
    <source>
        <dbReference type="Pfam" id="PF01872"/>
    </source>
</evidence>
<dbReference type="InterPro" id="IPR024072">
    <property type="entry name" value="DHFR-like_dom_sf"/>
</dbReference>
<evidence type="ECO:0000313" key="6">
    <source>
        <dbReference type="Proteomes" id="UP000308054"/>
    </source>
</evidence>
<sequence>MEVVLKLATSLDGRIALANGESRWITSEEARAEVHRLRSQADAILTGRGTVEADDPRMDVRDVEGFHGPQPAVAVLDTHCRVRPQARIFAAGRERFVFCRGDAPGARAEALRSAGVEVVACPGEAGVVSIDAALSELDGRGFACVLIEAGAAVAASALRARGLTRIEWFRAPIVLGGDARPVFTGLGLESLASAPRFVRAGVRECGPDIHETYELDR</sequence>
<keyword evidence="3" id="KW-0560">Oxidoreductase</keyword>
<dbReference type="OrthoDB" id="9800865at2"/>
<dbReference type="RefSeq" id="WP_135996742.1">
    <property type="nucleotide sequence ID" value="NZ_CP071057.1"/>
</dbReference>
<feature type="domain" description="Bacterial bifunctional deaminase-reductase C-terminal" evidence="4">
    <location>
        <begin position="3"/>
        <end position="210"/>
    </location>
</feature>
<dbReference type="Pfam" id="PF01872">
    <property type="entry name" value="RibD_C"/>
    <property type="match status" value="1"/>
</dbReference>
<comment type="caution">
    <text evidence="5">The sequence shown here is derived from an EMBL/GenBank/DDBJ whole genome shotgun (WGS) entry which is preliminary data.</text>
</comment>
<keyword evidence="6" id="KW-1185">Reference proteome</keyword>